<sequence>MKILDLFFFPIFSMKMLYFLTFSFPLFQTWC</sequence>
<reference evidence="2" key="1">
    <citation type="submission" date="2018-02" db="EMBL/GenBank/DDBJ databases">
        <title>Rhizophora mucronata_Transcriptome.</title>
        <authorList>
            <person name="Meera S.P."/>
            <person name="Sreeshan A."/>
            <person name="Augustine A."/>
        </authorList>
    </citation>
    <scope>NUCLEOTIDE SEQUENCE</scope>
    <source>
        <tissue evidence="2">Leaf</tissue>
    </source>
</reference>
<keyword evidence="1" id="KW-0472">Membrane</keyword>
<feature type="transmembrane region" description="Helical" evidence="1">
    <location>
        <begin position="6"/>
        <end position="27"/>
    </location>
</feature>
<evidence type="ECO:0000313" key="2">
    <source>
        <dbReference type="EMBL" id="MBX44998.1"/>
    </source>
</evidence>
<keyword evidence="1" id="KW-1133">Transmembrane helix</keyword>
<proteinExistence type="predicted"/>
<dbReference type="EMBL" id="GGEC01064514">
    <property type="protein sequence ID" value="MBX44998.1"/>
    <property type="molecule type" value="Transcribed_RNA"/>
</dbReference>
<protein>
    <submittedName>
        <fullName evidence="2">Uncharacterized protein</fullName>
    </submittedName>
</protein>
<keyword evidence="1" id="KW-0812">Transmembrane</keyword>
<organism evidence="2">
    <name type="scientific">Rhizophora mucronata</name>
    <name type="common">Asiatic mangrove</name>
    <dbReference type="NCBI Taxonomy" id="61149"/>
    <lineage>
        <taxon>Eukaryota</taxon>
        <taxon>Viridiplantae</taxon>
        <taxon>Streptophyta</taxon>
        <taxon>Embryophyta</taxon>
        <taxon>Tracheophyta</taxon>
        <taxon>Spermatophyta</taxon>
        <taxon>Magnoliopsida</taxon>
        <taxon>eudicotyledons</taxon>
        <taxon>Gunneridae</taxon>
        <taxon>Pentapetalae</taxon>
        <taxon>rosids</taxon>
        <taxon>fabids</taxon>
        <taxon>Malpighiales</taxon>
        <taxon>Rhizophoraceae</taxon>
        <taxon>Rhizophora</taxon>
    </lineage>
</organism>
<accession>A0A2P2NR56</accession>
<evidence type="ECO:0000256" key="1">
    <source>
        <dbReference type="SAM" id="Phobius"/>
    </source>
</evidence>
<dbReference type="AlphaFoldDB" id="A0A2P2NR56"/>
<name>A0A2P2NR56_RHIMU</name>